<dbReference type="FunFam" id="1.10.150.40:FF:000002">
    <property type="entry name" value="Barrier to autointegration factor 2"/>
    <property type="match status" value="1"/>
</dbReference>
<dbReference type="NCBIfam" id="TIGR00756">
    <property type="entry name" value="PPR"/>
    <property type="match status" value="1"/>
</dbReference>
<dbReference type="InterPro" id="IPR036617">
    <property type="entry name" value="BAF_sf"/>
</dbReference>
<feature type="repeat" description="PPR" evidence="5">
    <location>
        <begin position="201"/>
        <end position="235"/>
    </location>
</feature>
<keyword evidence="7" id="KW-1185">Reference proteome</keyword>
<dbReference type="InterPro" id="IPR002885">
    <property type="entry name" value="PPR_rpt"/>
</dbReference>
<dbReference type="InterPro" id="IPR011990">
    <property type="entry name" value="TPR-like_helical_dom_sf"/>
</dbReference>
<evidence type="ECO:0000256" key="3">
    <source>
        <dbReference type="ARBA" id="ARBA00074730"/>
    </source>
</evidence>
<dbReference type="GO" id="GO:0003677">
    <property type="term" value="F:DNA binding"/>
    <property type="evidence" value="ECO:0007669"/>
    <property type="project" value="InterPro"/>
</dbReference>
<dbReference type="OrthoDB" id="185373at2759"/>
<dbReference type="Gene3D" id="1.25.40.10">
    <property type="entry name" value="Tetratricopeptide repeat domain"/>
    <property type="match status" value="1"/>
</dbReference>
<dbReference type="STRING" id="94128.A0A2A3EDU8"/>
<accession>A0A2A3EDU8</accession>
<comment type="subcellular location">
    <subcellularLocation>
        <location evidence="1">Nucleus</location>
    </subcellularLocation>
</comment>
<evidence type="ECO:0000256" key="4">
    <source>
        <dbReference type="ARBA" id="ARBA00079764"/>
    </source>
</evidence>
<evidence type="ECO:0000313" key="7">
    <source>
        <dbReference type="Proteomes" id="UP000242457"/>
    </source>
</evidence>
<dbReference type="Pfam" id="PF02961">
    <property type="entry name" value="SAM_BAF"/>
    <property type="match status" value="1"/>
</dbReference>
<proteinExistence type="predicted"/>
<dbReference type="AlphaFoldDB" id="A0A2A3EDU8"/>
<keyword evidence="2" id="KW-0539">Nucleus</keyword>
<dbReference type="SMART" id="SM01023">
    <property type="entry name" value="BAF"/>
    <property type="match status" value="1"/>
</dbReference>
<dbReference type="GO" id="GO:0070129">
    <property type="term" value="P:regulation of mitochondrial translation"/>
    <property type="evidence" value="ECO:0007669"/>
    <property type="project" value="TreeGrafter"/>
</dbReference>
<evidence type="ECO:0000256" key="5">
    <source>
        <dbReference type="PROSITE-ProRule" id="PRU00708"/>
    </source>
</evidence>
<gene>
    <name evidence="6" type="ORF">APICC_03296</name>
</gene>
<dbReference type="GO" id="GO:0005634">
    <property type="term" value="C:nucleus"/>
    <property type="evidence" value="ECO:0007669"/>
    <property type="project" value="UniProtKB-SubCell"/>
</dbReference>
<dbReference type="InterPro" id="IPR004122">
    <property type="entry name" value="BAF_prot"/>
</dbReference>
<dbReference type="GO" id="GO:0005739">
    <property type="term" value="C:mitochondrion"/>
    <property type="evidence" value="ECO:0007669"/>
    <property type="project" value="TreeGrafter"/>
</dbReference>
<dbReference type="Proteomes" id="UP000242457">
    <property type="component" value="Unassembled WGS sequence"/>
</dbReference>
<organism evidence="6 7">
    <name type="scientific">Apis cerana cerana</name>
    <name type="common">Oriental honeybee</name>
    <dbReference type="NCBI Taxonomy" id="94128"/>
    <lineage>
        <taxon>Eukaryota</taxon>
        <taxon>Metazoa</taxon>
        <taxon>Ecdysozoa</taxon>
        <taxon>Arthropoda</taxon>
        <taxon>Hexapoda</taxon>
        <taxon>Insecta</taxon>
        <taxon>Pterygota</taxon>
        <taxon>Neoptera</taxon>
        <taxon>Endopterygota</taxon>
        <taxon>Hymenoptera</taxon>
        <taxon>Apocrita</taxon>
        <taxon>Aculeata</taxon>
        <taxon>Apoidea</taxon>
        <taxon>Anthophila</taxon>
        <taxon>Apidae</taxon>
        <taxon>Apis</taxon>
    </lineage>
</organism>
<name>A0A2A3EDU8_APICC</name>
<dbReference type="PROSITE" id="PS51375">
    <property type="entry name" value="PPR"/>
    <property type="match status" value="1"/>
</dbReference>
<protein>
    <recommendedName>
        <fullName evidence="3">Barrier-to-autointegration factor-like protein</fullName>
    </recommendedName>
    <alternativeName>
        <fullName evidence="4">Barrier-to-autointegration factor 2</fullName>
    </alternativeName>
</protein>
<sequence length="611" mass="71488">MSSTSQKHKNFVAEPMGDKPVTDLAGVGEVLGRRLEAAGFDKAYVVLGQYLVLKKNRELFQEWMKDACSANAKQSSDCYQCLSDWCEEFLNMVFMSQIEENDKKNLISQKFKSIYKQVEVNNCIPKKEMISIIDLIDSSNVIDTDKLLLLLYWCNNVTCLPVDRIKLAESLWIILTVCKNEHNFSIINLLKDMTHKKIYPNENTYEIYIKYYCMKGNINKALMLLHDMRKLKFSISKSIFDLLMLGYSQSGDIKNVNNILNIMKQYKLNATNETYAIIMYTYAKLNNIVKIKEIIKDSIKALSNIGLNNEHPQFESILRLILKHIINTKMVIEDIILFCNFTGNKEIFKKYFLISLYYSLKKDDNLSILLLKICKKYYLLRPHYFWPLLVRQANKYNVQGILNLLEIMINDFNILPCIDTITDYVLPFTYGKVIDIRKLLMKYKINETIINNSYVLFLLKKRKIAEAARYMQYFKGEYFYKIIAPDLRFSAIFKNDVLNFLYISCNVMENINPNSTLILSNKSSYTIFVSMDEQLHEFMIDFPSQKLWMMKIIKHLINYDINLKLETVNTICEYLDVNPNVKECSVNNVKKAQNVLNFISSILLDKLLKNL</sequence>
<dbReference type="Gene3D" id="1.10.150.40">
    <property type="entry name" value="Barrier-to-autointegration factor, BAF"/>
    <property type="match status" value="1"/>
</dbReference>
<dbReference type="PANTHER" id="PTHR46669">
    <property type="entry name" value="LEUCINE-RICH PPR MOTIF-CONTAINING PROTEIN, MITOCHONDRIAL"/>
    <property type="match status" value="1"/>
</dbReference>
<dbReference type="GO" id="GO:0003730">
    <property type="term" value="F:mRNA 3'-UTR binding"/>
    <property type="evidence" value="ECO:0007669"/>
    <property type="project" value="TreeGrafter"/>
</dbReference>
<dbReference type="SUPFAM" id="SSF47798">
    <property type="entry name" value="Barrier-to-autointegration factor, BAF"/>
    <property type="match status" value="1"/>
</dbReference>
<dbReference type="EMBL" id="KZ288285">
    <property type="protein sequence ID" value="PBC29462.1"/>
    <property type="molecule type" value="Genomic_DNA"/>
</dbReference>
<evidence type="ECO:0000313" key="6">
    <source>
        <dbReference type="EMBL" id="PBC29462.1"/>
    </source>
</evidence>
<dbReference type="PANTHER" id="PTHR46669:SF1">
    <property type="entry name" value="LEUCINE-RICH PPR MOTIF-CONTAINING PROTEIN, MITOCHONDRIAL"/>
    <property type="match status" value="1"/>
</dbReference>
<evidence type="ECO:0000256" key="1">
    <source>
        <dbReference type="ARBA" id="ARBA00004123"/>
    </source>
</evidence>
<dbReference type="InterPro" id="IPR033490">
    <property type="entry name" value="LRP130"/>
</dbReference>
<evidence type="ECO:0000256" key="2">
    <source>
        <dbReference type="ARBA" id="ARBA00023242"/>
    </source>
</evidence>
<reference evidence="6 7" key="1">
    <citation type="submission" date="2014-07" db="EMBL/GenBank/DDBJ databases">
        <title>Genomic and transcriptomic analysis on Apis cerana provide comprehensive insights into honey bee biology.</title>
        <authorList>
            <person name="Diao Q."/>
            <person name="Sun L."/>
            <person name="Zheng H."/>
            <person name="Zheng H."/>
            <person name="Xu S."/>
            <person name="Wang S."/>
            <person name="Zeng Z."/>
            <person name="Hu F."/>
            <person name="Su S."/>
            <person name="Wu J."/>
        </authorList>
    </citation>
    <scope>NUCLEOTIDE SEQUENCE [LARGE SCALE GENOMIC DNA]</scope>
    <source>
        <tissue evidence="6">Pupae without intestine</tissue>
    </source>
</reference>